<evidence type="ECO:0000256" key="5">
    <source>
        <dbReference type="NCBIfam" id="TIGR00260"/>
    </source>
</evidence>
<gene>
    <name evidence="9" type="ORF">ENN51_09650</name>
</gene>
<reference evidence="9" key="1">
    <citation type="journal article" date="2020" name="mSystems">
        <title>Genome- and Community-Level Interaction Insights into Carbon Utilization and Element Cycling Functions of Hydrothermarchaeota in Hydrothermal Sediment.</title>
        <authorList>
            <person name="Zhou Z."/>
            <person name="Liu Y."/>
            <person name="Xu W."/>
            <person name="Pan J."/>
            <person name="Luo Z.H."/>
            <person name="Li M."/>
        </authorList>
    </citation>
    <scope>NUCLEOTIDE SEQUENCE [LARGE SCALE GENOMIC DNA]</scope>
    <source>
        <strain evidence="9">SpSt-1182</strain>
    </source>
</reference>
<keyword evidence="4 9" id="KW-0456">Lyase</keyword>
<dbReference type="Pfam" id="PF00291">
    <property type="entry name" value="PALP"/>
    <property type="match status" value="1"/>
</dbReference>
<proteinExistence type="inferred from homology"/>
<comment type="similarity">
    <text evidence="2">Belongs to the threonine synthase family.</text>
</comment>
<dbReference type="AlphaFoldDB" id="A0A7V0T7V7"/>
<comment type="caution">
    <text evidence="9">The sequence shown here is derived from an EMBL/GenBank/DDBJ whole genome shotgun (WGS) entry which is preliminary data.</text>
</comment>
<dbReference type="GO" id="GO:0004795">
    <property type="term" value="F:threonine synthase activity"/>
    <property type="evidence" value="ECO:0007669"/>
    <property type="project" value="UniProtKB-UniRule"/>
</dbReference>
<feature type="modified residue" description="N6-(pyridoxal phosphate)lysine" evidence="6">
    <location>
        <position position="108"/>
    </location>
</feature>
<feature type="domain" description="Threonine synthase N-terminal" evidence="8">
    <location>
        <begin position="3"/>
        <end position="81"/>
    </location>
</feature>
<dbReference type="Pfam" id="PF14821">
    <property type="entry name" value="Thr_synth_N"/>
    <property type="match status" value="1"/>
</dbReference>
<evidence type="ECO:0000256" key="4">
    <source>
        <dbReference type="ARBA" id="ARBA00023239"/>
    </source>
</evidence>
<dbReference type="PANTHER" id="PTHR42690">
    <property type="entry name" value="THREONINE SYNTHASE FAMILY MEMBER"/>
    <property type="match status" value="1"/>
</dbReference>
<evidence type="ECO:0000256" key="2">
    <source>
        <dbReference type="ARBA" id="ARBA00005517"/>
    </source>
</evidence>
<dbReference type="NCBIfam" id="TIGR00260">
    <property type="entry name" value="thrC"/>
    <property type="match status" value="1"/>
</dbReference>
<dbReference type="Gene3D" id="3.40.50.1100">
    <property type="match status" value="2"/>
</dbReference>
<protein>
    <recommendedName>
        <fullName evidence="5">Threonine synthase</fullName>
        <ecNumber evidence="5">4.2.3.1</ecNumber>
    </recommendedName>
</protein>
<sequence length="465" mass="52154">MIQFYSTNGRAPDVTLREALLTGQAPDKGLYMPREIPRVPREEIVAFRDKSYPEIAHAVLRRYTEGLIPDDELRRLCAECYDFEVPLERVHGNNWLMRLDRGPTASFKDFGARMMARMMRHFLAEEGGELVILTATSGDTGSAVAHAFHNVERISMVVLFPVKEVSARQRKQMTTLGGNVRVIGIDGKFDDCQALVKQAFADPELGRIRFSSANSINIGRLLPQSVYYFYAWARLQAGDAEAVFSVPSGNFGDMCGGMLARRMGLPVSRFVIATNENDEFPKFLAEERYRKVEPSRVCISNAMNVGHPSNLPRLVALYGGQMDETGAVSRPPDFAAMRRDIYALAVDDEATRRAIVETWREHKAMLEPHGAVGWAGLERYLKESDQVTRWLGGQVEGTTALGHSPLCISIETAHPAKFPEEITRLLGIEPALPPALADLDAREEQYDNGPNEYGWFRSRLQELFR</sequence>
<dbReference type="Gene3D" id="3.90.1380.10">
    <property type="entry name" value="Threonine synthase, N-terminal domain"/>
    <property type="match status" value="1"/>
</dbReference>
<comment type="cofactor">
    <cofactor evidence="1 6">
        <name>pyridoxal 5'-phosphate</name>
        <dbReference type="ChEBI" id="CHEBI:597326"/>
    </cofactor>
</comment>
<dbReference type="SUPFAM" id="SSF53686">
    <property type="entry name" value="Tryptophan synthase beta subunit-like PLP-dependent enzymes"/>
    <property type="match status" value="1"/>
</dbReference>
<dbReference type="Proteomes" id="UP000885672">
    <property type="component" value="Unassembled WGS sequence"/>
</dbReference>
<dbReference type="InterPro" id="IPR036052">
    <property type="entry name" value="TrpB-like_PALP_sf"/>
</dbReference>
<keyword evidence="3 6" id="KW-0663">Pyridoxal phosphate</keyword>
<evidence type="ECO:0000313" key="9">
    <source>
        <dbReference type="EMBL" id="HDR00529.1"/>
    </source>
</evidence>
<dbReference type="InterPro" id="IPR004450">
    <property type="entry name" value="Thr_synthase-like"/>
</dbReference>
<name>A0A7V0T7V7_UNCW3</name>
<dbReference type="Pfam" id="PF24857">
    <property type="entry name" value="THR4_C"/>
    <property type="match status" value="1"/>
</dbReference>
<dbReference type="InterPro" id="IPR037158">
    <property type="entry name" value="Thr_synth_N_sf"/>
</dbReference>
<dbReference type="EC" id="4.2.3.1" evidence="5"/>
<dbReference type="InterPro" id="IPR001926">
    <property type="entry name" value="TrpB-like_PALP"/>
</dbReference>
<evidence type="ECO:0000259" key="8">
    <source>
        <dbReference type="Pfam" id="PF14821"/>
    </source>
</evidence>
<dbReference type="InterPro" id="IPR029144">
    <property type="entry name" value="Thr_synth_N"/>
</dbReference>
<dbReference type="PANTHER" id="PTHR42690:SF1">
    <property type="entry name" value="THREONINE SYNTHASE-LIKE 2"/>
    <property type="match status" value="1"/>
</dbReference>
<evidence type="ECO:0000256" key="1">
    <source>
        <dbReference type="ARBA" id="ARBA00001933"/>
    </source>
</evidence>
<dbReference type="EMBL" id="DSBX01000370">
    <property type="protein sequence ID" value="HDR00529.1"/>
    <property type="molecule type" value="Genomic_DNA"/>
</dbReference>
<accession>A0A7V0T7V7</accession>
<organism evidence="9">
    <name type="scientific">candidate division WOR-3 bacterium</name>
    <dbReference type="NCBI Taxonomy" id="2052148"/>
    <lineage>
        <taxon>Bacteria</taxon>
        <taxon>Bacteria division WOR-3</taxon>
    </lineage>
</organism>
<dbReference type="InterPro" id="IPR051166">
    <property type="entry name" value="Threonine_Synthase"/>
</dbReference>
<evidence type="ECO:0000259" key="7">
    <source>
        <dbReference type="Pfam" id="PF00291"/>
    </source>
</evidence>
<evidence type="ECO:0000256" key="3">
    <source>
        <dbReference type="ARBA" id="ARBA00022898"/>
    </source>
</evidence>
<feature type="domain" description="Tryptophan synthase beta chain-like PALP" evidence="7">
    <location>
        <begin position="92"/>
        <end position="382"/>
    </location>
</feature>
<dbReference type="GO" id="GO:0009088">
    <property type="term" value="P:threonine biosynthetic process"/>
    <property type="evidence" value="ECO:0007669"/>
    <property type="project" value="UniProtKB-UniRule"/>
</dbReference>
<evidence type="ECO:0000256" key="6">
    <source>
        <dbReference type="PIRSR" id="PIRSR604450-51"/>
    </source>
</evidence>